<accession>A0A409VM43</accession>
<sequence>MFPTTARPANVIHSPLNPHFLAFKQGREVTQTFSPKSDRVRSSTVGVATALDCLRNATTMGHIRCPTKPRTSKLVDDTEFDVNPPISFASTV</sequence>
<dbReference type="AlphaFoldDB" id="A0A409VM43"/>
<dbReference type="EMBL" id="NHYE01005613">
    <property type="protein sequence ID" value="PPQ67344.1"/>
    <property type="molecule type" value="Genomic_DNA"/>
</dbReference>
<keyword evidence="2" id="KW-1185">Reference proteome</keyword>
<name>A0A409VM43_9AGAR</name>
<evidence type="ECO:0000313" key="1">
    <source>
        <dbReference type="EMBL" id="PPQ67344.1"/>
    </source>
</evidence>
<reference evidence="1 2" key="1">
    <citation type="journal article" date="2018" name="Evol. Lett.">
        <title>Horizontal gene cluster transfer increased hallucinogenic mushroom diversity.</title>
        <authorList>
            <person name="Reynolds H.T."/>
            <person name="Vijayakumar V."/>
            <person name="Gluck-Thaler E."/>
            <person name="Korotkin H.B."/>
            <person name="Matheny P.B."/>
            <person name="Slot J.C."/>
        </authorList>
    </citation>
    <scope>NUCLEOTIDE SEQUENCE [LARGE SCALE GENOMIC DNA]</scope>
    <source>
        <strain evidence="1 2">SRW20</strain>
    </source>
</reference>
<dbReference type="InParanoid" id="A0A409VM43"/>
<protein>
    <submittedName>
        <fullName evidence="1">Uncharacterized protein</fullName>
    </submittedName>
</protein>
<organism evidence="1 2">
    <name type="scientific">Gymnopilus dilepis</name>
    <dbReference type="NCBI Taxonomy" id="231916"/>
    <lineage>
        <taxon>Eukaryota</taxon>
        <taxon>Fungi</taxon>
        <taxon>Dikarya</taxon>
        <taxon>Basidiomycota</taxon>
        <taxon>Agaricomycotina</taxon>
        <taxon>Agaricomycetes</taxon>
        <taxon>Agaricomycetidae</taxon>
        <taxon>Agaricales</taxon>
        <taxon>Agaricineae</taxon>
        <taxon>Hymenogastraceae</taxon>
        <taxon>Gymnopilus</taxon>
    </lineage>
</organism>
<comment type="caution">
    <text evidence="1">The sequence shown here is derived from an EMBL/GenBank/DDBJ whole genome shotgun (WGS) entry which is preliminary data.</text>
</comment>
<evidence type="ECO:0000313" key="2">
    <source>
        <dbReference type="Proteomes" id="UP000284706"/>
    </source>
</evidence>
<dbReference type="Proteomes" id="UP000284706">
    <property type="component" value="Unassembled WGS sequence"/>
</dbReference>
<gene>
    <name evidence="1" type="ORF">CVT26_007265</name>
</gene>
<proteinExistence type="predicted"/>